<organism evidence="2 3">
    <name type="scientific">Pseudotamlana haliotis</name>
    <dbReference type="NCBI Taxonomy" id="2614804"/>
    <lineage>
        <taxon>Bacteria</taxon>
        <taxon>Pseudomonadati</taxon>
        <taxon>Bacteroidota</taxon>
        <taxon>Flavobacteriia</taxon>
        <taxon>Flavobacteriales</taxon>
        <taxon>Flavobacteriaceae</taxon>
        <taxon>Pseudotamlana</taxon>
    </lineage>
</organism>
<keyword evidence="3" id="KW-1185">Reference proteome</keyword>
<feature type="transmembrane region" description="Helical" evidence="1">
    <location>
        <begin position="56"/>
        <end position="74"/>
    </location>
</feature>
<proteinExistence type="predicted"/>
<evidence type="ECO:0000313" key="2">
    <source>
        <dbReference type="EMBL" id="KAB1071094.1"/>
    </source>
</evidence>
<reference evidence="2 3" key="1">
    <citation type="submission" date="2019-09" db="EMBL/GenBank/DDBJ databases">
        <authorList>
            <person name="Cao W.R."/>
        </authorList>
    </citation>
    <scope>NUCLEOTIDE SEQUENCE [LARGE SCALE GENOMIC DNA]</scope>
    <source>
        <strain evidence="2 3">B1N29</strain>
    </source>
</reference>
<evidence type="ECO:0000256" key="1">
    <source>
        <dbReference type="SAM" id="Phobius"/>
    </source>
</evidence>
<comment type="caution">
    <text evidence="2">The sequence shown here is derived from an EMBL/GenBank/DDBJ whole genome shotgun (WGS) entry which is preliminary data.</text>
</comment>
<dbReference type="Proteomes" id="UP000441333">
    <property type="component" value="Unassembled WGS sequence"/>
</dbReference>
<keyword evidence="1" id="KW-0472">Membrane</keyword>
<dbReference type="AlphaFoldDB" id="A0A6N6MMJ7"/>
<evidence type="ECO:0000313" key="3">
    <source>
        <dbReference type="Proteomes" id="UP000441333"/>
    </source>
</evidence>
<feature type="transmembrane region" description="Helical" evidence="1">
    <location>
        <begin position="30"/>
        <end position="49"/>
    </location>
</feature>
<dbReference type="RefSeq" id="WP_150936173.1">
    <property type="nucleotide sequence ID" value="NZ_WAAT01000006.1"/>
</dbReference>
<sequence>MNKIKLTLIFMLIFSLECFSQNSGDNGIRNTAISSGIGLGSVLAVVVSWERNKSVLLAFLHGIFSWLYVLYFVITRKPEERHKK</sequence>
<keyword evidence="1" id="KW-1133">Transmembrane helix</keyword>
<gene>
    <name evidence="2" type="ORF">F6U93_01510</name>
</gene>
<dbReference type="EMBL" id="WAAT01000006">
    <property type="protein sequence ID" value="KAB1071094.1"/>
    <property type="molecule type" value="Genomic_DNA"/>
</dbReference>
<protein>
    <submittedName>
        <fullName evidence="2">Uncharacterized protein</fullName>
    </submittedName>
</protein>
<accession>A0A6N6MMJ7</accession>
<keyword evidence="1" id="KW-0812">Transmembrane</keyword>
<name>A0A6N6MMJ7_9FLAO</name>